<dbReference type="SUPFAM" id="SSF56487">
    <property type="entry name" value="SRCR-like"/>
    <property type="match status" value="1"/>
</dbReference>
<dbReference type="PROSITE" id="PS50287">
    <property type="entry name" value="SRCR_2"/>
    <property type="match status" value="1"/>
</dbReference>
<dbReference type="Proteomes" id="UP000265020">
    <property type="component" value="Unassembled WGS sequence"/>
</dbReference>
<sequence length="310" mass="34939">CKNDVDKMTEQITYNNPLFNMPLRSNDYHLQHDDLTPTKSRRQWRFTLLIIYVILQTAFDIFLIYKGTNNSSRNSAERQTYYSNLDLSLVVNNSQETKNLRSHLWDLQNQVTSLCGAEGQLQRLRADLNQLNASNHNLENKMTTIRVQTGSPGLPGLKGQKGDSGSTGPQGPPGQQFLPIPKYMIKEYLLSANKMHRTKSFLKLSPTTVNVRLVPGRNRGRVEVMHNNDWGTICDDSFDLLDGRVICKMLGFQSAINYFTAAPGKQTDSLSSYGQESDNISAIHSVLEILKSPAICNLGAKCSIIWGKYY</sequence>
<reference evidence="7" key="2">
    <citation type="submission" date="2025-09" db="UniProtKB">
        <authorList>
            <consortium name="Ensembl"/>
        </authorList>
    </citation>
    <scope>IDENTIFICATION</scope>
</reference>
<feature type="domain" description="SRCR" evidence="6">
    <location>
        <begin position="211"/>
        <end position="280"/>
    </location>
</feature>
<evidence type="ECO:0000259" key="6">
    <source>
        <dbReference type="PROSITE" id="PS50287"/>
    </source>
</evidence>
<feature type="transmembrane region" description="Helical" evidence="5">
    <location>
        <begin position="46"/>
        <end position="65"/>
    </location>
</feature>
<dbReference type="InterPro" id="IPR001190">
    <property type="entry name" value="SRCR"/>
</dbReference>
<dbReference type="SMART" id="SM00202">
    <property type="entry name" value="SR"/>
    <property type="match status" value="1"/>
</dbReference>
<keyword evidence="8" id="KW-1185">Reference proteome</keyword>
<organism evidence="7 8">
    <name type="scientific">Cyprinodon variegatus</name>
    <name type="common">Sheepshead minnow</name>
    <dbReference type="NCBI Taxonomy" id="28743"/>
    <lineage>
        <taxon>Eukaryota</taxon>
        <taxon>Metazoa</taxon>
        <taxon>Chordata</taxon>
        <taxon>Craniata</taxon>
        <taxon>Vertebrata</taxon>
        <taxon>Euteleostomi</taxon>
        <taxon>Actinopterygii</taxon>
        <taxon>Neopterygii</taxon>
        <taxon>Teleostei</taxon>
        <taxon>Neoteleostei</taxon>
        <taxon>Acanthomorphata</taxon>
        <taxon>Ovalentaria</taxon>
        <taxon>Atherinomorphae</taxon>
        <taxon>Cyprinodontiformes</taxon>
        <taxon>Cyprinodontidae</taxon>
        <taxon>Cyprinodon</taxon>
    </lineage>
</organism>
<reference evidence="7" key="1">
    <citation type="submission" date="2025-08" db="UniProtKB">
        <authorList>
            <consortium name="Ensembl"/>
        </authorList>
    </citation>
    <scope>IDENTIFICATION</scope>
</reference>
<keyword evidence="5" id="KW-0812">Transmembrane</keyword>
<dbReference type="GO" id="GO:0016020">
    <property type="term" value="C:membrane"/>
    <property type="evidence" value="ECO:0007669"/>
    <property type="project" value="InterPro"/>
</dbReference>
<dbReference type="AlphaFoldDB" id="A0A3Q2E0C4"/>
<evidence type="ECO:0000256" key="2">
    <source>
        <dbReference type="PROSITE-ProRule" id="PRU00196"/>
    </source>
</evidence>
<keyword evidence="5" id="KW-1133">Transmembrane helix</keyword>
<dbReference type="Gene3D" id="1.20.5.320">
    <property type="entry name" value="6-Phosphogluconate Dehydrogenase, domain 3"/>
    <property type="match status" value="1"/>
</dbReference>
<evidence type="ECO:0000313" key="8">
    <source>
        <dbReference type="Proteomes" id="UP000265020"/>
    </source>
</evidence>
<evidence type="ECO:0000256" key="5">
    <source>
        <dbReference type="SAM" id="Phobius"/>
    </source>
</evidence>
<dbReference type="Pfam" id="PF00530">
    <property type="entry name" value="SRCR"/>
    <property type="match status" value="1"/>
</dbReference>
<evidence type="ECO:0000256" key="3">
    <source>
        <dbReference type="SAM" id="Coils"/>
    </source>
</evidence>
<accession>A0A3Q2E0C4</accession>
<evidence type="ECO:0000256" key="1">
    <source>
        <dbReference type="ARBA" id="ARBA00023157"/>
    </source>
</evidence>
<dbReference type="GeneTree" id="ENSGT00940000178849"/>
<keyword evidence="3" id="KW-0175">Coiled coil</keyword>
<dbReference type="Ensembl" id="ENSCVAT00000001350.1">
    <property type="protein sequence ID" value="ENSCVAP00000025547.1"/>
    <property type="gene ID" value="ENSCVAG00000010445.1"/>
</dbReference>
<dbReference type="PANTHER" id="PTHR48071:SF18">
    <property type="entry name" value="DELETED IN MALIGNANT BRAIN TUMORS 1 PROTEIN-RELATED"/>
    <property type="match status" value="1"/>
</dbReference>
<dbReference type="Gene3D" id="3.10.250.10">
    <property type="entry name" value="SRCR-like domain"/>
    <property type="match status" value="1"/>
</dbReference>
<keyword evidence="1" id="KW-1015">Disulfide bond</keyword>
<comment type="caution">
    <text evidence="2">Lacks conserved residue(s) required for the propagation of feature annotation.</text>
</comment>
<name>A0A3Q2E0C4_CYPVA</name>
<dbReference type="PROSITE" id="PS00420">
    <property type="entry name" value="SRCR_1"/>
    <property type="match status" value="1"/>
</dbReference>
<feature type="region of interest" description="Disordered" evidence="4">
    <location>
        <begin position="148"/>
        <end position="177"/>
    </location>
</feature>
<evidence type="ECO:0000256" key="4">
    <source>
        <dbReference type="SAM" id="MobiDB-lite"/>
    </source>
</evidence>
<protein>
    <recommendedName>
        <fullName evidence="6">SRCR domain-containing protein</fullName>
    </recommendedName>
</protein>
<evidence type="ECO:0000313" key="7">
    <source>
        <dbReference type="Ensembl" id="ENSCVAP00000025547.1"/>
    </source>
</evidence>
<dbReference type="InterPro" id="IPR036772">
    <property type="entry name" value="SRCR-like_dom_sf"/>
</dbReference>
<keyword evidence="5" id="KW-0472">Membrane</keyword>
<feature type="coiled-coil region" evidence="3">
    <location>
        <begin position="121"/>
        <end position="148"/>
    </location>
</feature>
<dbReference type="PANTHER" id="PTHR48071">
    <property type="entry name" value="SRCR DOMAIN-CONTAINING PROTEIN"/>
    <property type="match status" value="1"/>
</dbReference>
<dbReference type="OMA" id="MYNGFWG"/>
<proteinExistence type="predicted"/>